<protein>
    <recommendedName>
        <fullName evidence="1">Type 4 fimbrial biogenesis protein PilX N-terminal domain-containing protein</fullName>
    </recommendedName>
</protein>
<dbReference type="Proteomes" id="UP000516057">
    <property type="component" value="Chromosome"/>
</dbReference>
<gene>
    <name evidence="2" type="ORF">H9L24_13025</name>
</gene>
<dbReference type="Pfam" id="PF14341">
    <property type="entry name" value="PilX_N"/>
    <property type="match status" value="1"/>
</dbReference>
<keyword evidence="3" id="KW-1185">Reference proteome</keyword>
<dbReference type="InterPro" id="IPR025746">
    <property type="entry name" value="PilX_N_dom"/>
</dbReference>
<sequence>MRHRRPLPSRSRGATLVVALIFLVLMGLFAVSAFNSSGSNMRVVGNTQARQESTAAAQLALEQTISSSDFVANPAGVESTPIRVDMDGDGKVDYTAKMTPAPKCFRAQVITKLPPAPKRGSDVYSPCRTRQQQGGTFEEYATPSGEIDPESCANTEWNVRSTVSDPSTHTEVALNQGVAVVAFGNQVSSQCK</sequence>
<dbReference type="KEGG" id="amon:H9L24_13025"/>
<dbReference type="EMBL" id="CP060790">
    <property type="protein sequence ID" value="QNP61363.1"/>
    <property type="molecule type" value="Genomic_DNA"/>
</dbReference>
<feature type="domain" description="Type 4 fimbrial biogenesis protein PilX N-terminal" evidence="1">
    <location>
        <begin position="12"/>
        <end position="62"/>
    </location>
</feature>
<reference evidence="2 3" key="1">
    <citation type="submission" date="2020-08" db="EMBL/GenBank/DDBJ databases">
        <title>Genome sequence of Acidovorax monticola KACC 19171T.</title>
        <authorList>
            <person name="Hyun D.-W."/>
            <person name="Bae J.-W."/>
        </authorList>
    </citation>
    <scope>NUCLEOTIDE SEQUENCE [LARGE SCALE GENOMIC DNA]</scope>
    <source>
        <strain evidence="2 3">KACC 19171</strain>
    </source>
</reference>
<evidence type="ECO:0000313" key="3">
    <source>
        <dbReference type="Proteomes" id="UP000516057"/>
    </source>
</evidence>
<name>A0A7H0HLE7_9BURK</name>
<dbReference type="AlphaFoldDB" id="A0A7H0HLE7"/>
<accession>A0A7H0HLE7</accession>
<evidence type="ECO:0000313" key="2">
    <source>
        <dbReference type="EMBL" id="QNP61363.1"/>
    </source>
</evidence>
<evidence type="ECO:0000259" key="1">
    <source>
        <dbReference type="Pfam" id="PF14341"/>
    </source>
</evidence>
<proteinExistence type="predicted"/>
<organism evidence="2 3">
    <name type="scientific">Paenacidovorax monticola</name>
    <dbReference type="NCBI Taxonomy" id="1926868"/>
    <lineage>
        <taxon>Bacteria</taxon>
        <taxon>Pseudomonadati</taxon>
        <taxon>Pseudomonadota</taxon>
        <taxon>Betaproteobacteria</taxon>
        <taxon>Burkholderiales</taxon>
        <taxon>Comamonadaceae</taxon>
        <taxon>Paenacidovorax</taxon>
    </lineage>
</organism>